<dbReference type="GO" id="GO:0006508">
    <property type="term" value="P:proteolysis"/>
    <property type="evidence" value="ECO:0007669"/>
    <property type="project" value="UniProtKB-KW"/>
</dbReference>
<evidence type="ECO:0000256" key="4">
    <source>
        <dbReference type="ARBA" id="ARBA00022825"/>
    </source>
</evidence>
<evidence type="ECO:0000256" key="5">
    <source>
        <dbReference type="PIRSR" id="PIRSR615500-1"/>
    </source>
</evidence>
<organism evidence="9 10">
    <name type="scientific">Streptomyces agglomeratus</name>
    <dbReference type="NCBI Taxonomy" id="285458"/>
    <lineage>
        <taxon>Bacteria</taxon>
        <taxon>Bacillati</taxon>
        <taxon>Actinomycetota</taxon>
        <taxon>Actinomycetes</taxon>
        <taxon>Kitasatosporales</taxon>
        <taxon>Streptomycetaceae</taxon>
        <taxon>Streptomyces</taxon>
    </lineage>
</organism>
<dbReference type="OrthoDB" id="614750at2"/>
<dbReference type="PROSITE" id="PS00137">
    <property type="entry name" value="SUBTILASE_HIS"/>
    <property type="match status" value="1"/>
</dbReference>
<keyword evidence="2 6" id="KW-0645">Protease</keyword>
<dbReference type="InterPro" id="IPR023827">
    <property type="entry name" value="Peptidase_S8_Asp-AS"/>
</dbReference>
<dbReference type="EMBL" id="MEHJ01000001">
    <property type="protein sequence ID" value="OEJ23461.1"/>
    <property type="molecule type" value="Genomic_DNA"/>
</dbReference>
<dbReference type="InterPro" id="IPR034045">
    <property type="entry name" value="Pep_S8_CspA-like"/>
</dbReference>
<feature type="active site" description="Charge relay system" evidence="5 6">
    <location>
        <position position="208"/>
    </location>
</feature>
<dbReference type="SUPFAM" id="SSF52743">
    <property type="entry name" value="Subtilisin-like"/>
    <property type="match status" value="1"/>
</dbReference>
<feature type="region of interest" description="Disordered" evidence="7">
    <location>
        <begin position="489"/>
        <end position="508"/>
    </location>
</feature>
<keyword evidence="3 6" id="KW-0378">Hydrolase</keyword>
<feature type="active site" description="Charge relay system" evidence="5 6">
    <location>
        <position position="136"/>
    </location>
</feature>
<comment type="similarity">
    <text evidence="1 6">Belongs to the peptidase S8 family.</text>
</comment>
<dbReference type="Pfam" id="PF00082">
    <property type="entry name" value="Peptidase_S8"/>
    <property type="match status" value="2"/>
</dbReference>
<dbReference type="Gene3D" id="2.60.120.1290">
    <property type="match status" value="1"/>
</dbReference>
<dbReference type="RefSeq" id="WP_069933568.1">
    <property type="nucleotide sequence ID" value="NZ_MEHJ01000001.1"/>
</dbReference>
<gene>
    <name evidence="9" type="ORF">AS594_02120</name>
</gene>
<dbReference type="InterPro" id="IPR000209">
    <property type="entry name" value="Peptidase_S8/S53_dom"/>
</dbReference>
<sequence length="597" mass="61953">MLDSRLKFLQSRAEEGPAELVGLESTGRFALITEGVRAPRVRVLLRMAEGYGADDLGELSQGMGLTVLIRAGDVVGGEIGIDRLTELDELEAVSYVEASRPTLSELDAAVPETKADKVHTGPPGLRGAGVIVGVVDSGIDWRHGCFRDPTGRTRILRIWDQNLTTEAGESSPAPFGHGVEYQRSAIDDALRAANPMGTVRHMDDTGGHGTHVAGIAAGDGSSAGNGQPEFTFVGVAPEADLVVVANRVTTEALGDSMGTLEAVGYVYKVAETLGRPAVVNISQGDNLGPHDGSSLLERGIDNLLNAPGRALVKSAGNAANAGIHATGQVTEGGSDVVQFLVPVDDNTPDTLDIWYSGADRLSLRITPPTGTASAEIAPGTTITDLDLPGGNKAFVDSVVHHSQNGDNRIYVQLSPGSQTAIRSGTWSLTLIGQTVADSGRWHAWMERGRTVPQFIGSHRNDEITISVPGTSRKVVTAASYITKGAGQGNLSTFSSRGPTRDGRKAPTLSAPGQAITSALVGATGPSQYQPMSGTSMAAPHLTGVCALMLQSSPTLTQDDLVLLLTSSARLDPFTGAAPGNDWGAGKVDAAAAVDSVP</sequence>
<feature type="domain" description="Peptidase S8/S53" evidence="8">
    <location>
        <begin position="448"/>
        <end position="568"/>
    </location>
</feature>
<reference evidence="9 10" key="1">
    <citation type="submission" date="2016-08" db="EMBL/GenBank/DDBJ databases">
        <title>Complete genome sequence of Streptomyces agglomeratus strain 6-3-2, a novel anti-MRSA actinomycete isolated from Wuli of Tebit, China.</title>
        <authorList>
            <person name="Chen X."/>
        </authorList>
    </citation>
    <scope>NUCLEOTIDE SEQUENCE [LARGE SCALE GENOMIC DNA]</scope>
    <source>
        <strain evidence="9 10">6-3-2</strain>
    </source>
</reference>
<dbReference type="PROSITE" id="PS51892">
    <property type="entry name" value="SUBTILASE"/>
    <property type="match status" value="1"/>
</dbReference>
<proteinExistence type="inferred from homology"/>
<dbReference type="AlphaFoldDB" id="A0A1E5P1P3"/>
<comment type="caution">
    <text evidence="9">The sequence shown here is derived from an EMBL/GenBank/DDBJ whole genome shotgun (WGS) entry which is preliminary data.</text>
</comment>
<dbReference type="STRING" id="285458.BGM19_34685"/>
<dbReference type="PRINTS" id="PR00723">
    <property type="entry name" value="SUBTILISIN"/>
</dbReference>
<keyword evidence="10" id="KW-1185">Reference proteome</keyword>
<accession>A0A1E5P1P3</accession>
<dbReference type="CDD" id="cd07478">
    <property type="entry name" value="Peptidases_S8_CspA-like"/>
    <property type="match status" value="1"/>
</dbReference>
<evidence type="ECO:0000256" key="7">
    <source>
        <dbReference type="SAM" id="MobiDB-lite"/>
    </source>
</evidence>
<dbReference type="PROSITE" id="PS00136">
    <property type="entry name" value="SUBTILASE_ASP"/>
    <property type="match status" value="1"/>
</dbReference>
<dbReference type="PANTHER" id="PTHR43806">
    <property type="entry name" value="PEPTIDASE S8"/>
    <property type="match status" value="1"/>
</dbReference>
<dbReference type="InterPro" id="IPR022398">
    <property type="entry name" value="Peptidase_S8_His-AS"/>
</dbReference>
<evidence type="ECO:0000256" key="6">
    <source>
        <dbReference type="PROSITE-ProRule" id="PRU01240"/>
    </source>
</evidence>
<dbReference type="InterPro" id="IPR015500">
    <property type="entry name" value="Peptidase_S8_subtilisin-rel"/>
</dbReference>
<dbReference type="Gene3D" id="3.40.50.200">
    <property type="entry name" value="Peptidase S8/S53 domain"/>
    <property type="match status" value="1"/>
</dbReference>
<name>A0A1E5P1P3_9ACTN</name>
<evidence type="ECO:0000313" key="10">
    <source>
        <dbReference type="Proteomes" id="UP000095759"/>
    </source>
</evidence>
<dbReference type="InterPro" id="IPR036852">
    <property type="entry name" value="Peptidase_S8/S53_dom_sf"/>
</dbReference>
<keyword evidence="4 6" id="KW-0720">Serine protease</keyword>
<evidence type="ECO:0000256" key="3">
    <source>
        <dbReference type="ARBA" id="ARBA00022801"/>
    </source>
</evidence>
<feature type="active site" description="Charge relay system" evidence="5 6">
    <location>
        <position position="535"/>
    </location>
</feature>
<dbReference type="GO" id="GO:0004252">
    <property type="term" value="F:serine-type endopeptidase activity"/>
    <property type="evidence" value="ECO:0007669"/>
    <property type="project" value="UniProtKB-UniRule"/>
</dbReference>
<protein>
    <recommendedName>
        <fullName evidence="8">Peptidase S8/S53 domain-containing protein</fullName>
    </recommendedName>
</protein>
<evidence type="ECO:0000256" key="1">
    <source>
        <dbReference type="ARBA" id="ARBA00011073"/>
    </source>
</evidence>
<evidence type="ECO:0000259" key="8">
    <source>
        <dbReference type="Pfam" id="PF00082"/>
    </source>
</evidence>
<feature type="domain" description="Peptidase S8/S53" evidence="8">
    <location>
        <begin position="127"/>
        <end position="320"/>
    </location>
</feature>
<dbReference type="PANTHER" id="PTHR43806:SF11">
    <property type="entry name" value="CEREVISIN-RELATED"/>
    <property type="match status" value="1"/>
</dbReference>
<evidence type="ECO:0000313" key="9">
    <source>
        <dbReference type="EMBL" id="OEJ23461.1"/>
    </source>
</evidence>
<dbReference type="InterPro" id="IPR050131">
    <property type="entry name" value="Peptidase_S8_subtilisin-like"/>
</dbReference>
<evidence type="ECO:0000256" key="2">
    <source>
        <dbReference type="ARBA" id="ARBA00022670"/>
    </source>
</evidence>
<dbReference type="Proteomes" id="UP000095759">
    <property type="component" value="Unassembled WGS sequence"/>
</dbReference>